<accession>A0ABV2Q701</accession>
<dbReference type="InterPro" id="IPR007024">
    <property type="entry name" value="BLUF_domain"/>
</dbReference>
<dbReference type="SMART" id="SM01034">
    <property type="entry name" value="BLUF"/>
    <property type="match status" value="1"/>
</dbReference>
<comment type="caution">
    <text evidence="2">The sequence shown here is derived from an EMBL/GenBank/DDBJ whole genome shotgun (WGS) entry which is preliminary data.</text>
</comment>
<evidence type="ECO:0000259" key="1">
    <source>
        <dbReference type="PROSITE" id="PS50925"/>
    </source>
</evidence>
<organism evidence="2 3">
    <name type="scientific">Ottowia thiooxydans</name>
    <dbReference type="NCBI Taxonomy" id="219182"/>
    <lineage>
        <taxon>Bacteria</taxon>
        <taxon>Pseudomonadati</taxon>
        <taxon>Pseudomonadota</taxon>
        <taxon>Betaproteobacteria</taxon>
        <taxon>Burkholderiales</taxon>
        <taxon>Comamonadaceae</taxon>
        <taxon>Ottowia</taxon>
    </lineage>
</organism>
<feature type="domain" description="BLUF" evidence="1">
    <location>
        <begin position="3"/>
        <end position="95"/>
    </location>
</feature>
<dbReference type="InterPro" id="IPR036046">
    <property type="entry name" value="Acylphosphatase-like_dom_sf"/>
</dbReference>
<evidence type="ECO:0000313" key="2">
    <source>
        <dbReference type="EMBL" id="MET4576801.1"/>
    </source>
</evidence>
<name>A0ABV2Q701_9BURK</name>
<dbReference type="PROSITE" id="PS50925">
    <property type="entry name" value="BLUF"/>
    <property type="match status" value="1"/>
</dbReference>
<evidence type="ECO:0000313" key="3">
    <source>
        <dbReference type="Proteomes" id="UP001549320"/>
    </source>
</evidence>
<dbReference type="EMBL" id="JBEPSH010000003">
    <property type="protein sequence ID" value="MET4576801.1"/>
    <property type="molecule type" value="Genomic_DNA"/>
</dbReference>
<proteinExistence type="predicted"/>
<reference evidence="2 3" key="1">
    <citation type="submission" date="2024-06" db="EMBL/GenBank/DDBJ databases">
        <title>Sorghum-associated microbial communities from plants grown in Nebraska, USA.</title>
        <authorList>
            <person name="Schachtman D."/>
        </authorList>
    </citation>
    <scope>NUCLEOTIDE SEQUENCE [LARGE SCALE GENOMIC DNA]</scope>
    <source>
        <strain evidence="2 3">2709</strain>
    </source>
</reference>
<protein>
    <recommendedName>
        <fullName evidence="1">BLUF domain-containing protein</fullName>
    </recommendedName>
</protein>
<dbReference type="SUPFAM" id="SSF54975">
    <property type="entry name" value="Acylphosphatase/BLUF domain-like"/>
    <property type="match status" value="1"/>
</dbReference>
<dbReference type="Proteomes" id="UP001549320">
    <property type="component" value="Unassembled WGS sequence"/>
</dbReference>
<keyword evidence="3" id="KW-1185">Reference proteome</keyword>
<sequence length="131" mass="14530">MPINYFLYISRLAPDMDSTCVGAIVKQARILNANAGVTGVLGFDGERFVQYAEGPPDAIGALITALASDKRHVDFDLRSQGHGIAERKFSDWQMGYADFEEFPFDISCLEALHDQAAIQFFLDNSRSMDFA</sequence>
<dbReference type="RefSeq" id="WP_354442862.1">
    <property type="nucleotide sequence ID" value="NZ_JBEPSH010000003.1"/>
</dbReference>
<dbReference type="Gene3D" id="3.30.70.100">
    <property type="match status" value="1"/>
</dbReference>
<dbReference type="Pfam" id="PF04940">
    <property type="entry name" value="BLUF"/>
    <property type="match status" value="1"/>
</dbReference>
<gene>
    <name evidence="2" type="ORF">ABIE13_001910</name>
</gene>